<dbReference type="InterPro" id="IPR009009">
    <property type="entry name" value="RlpA-like_DPBB"/>
</dbReference>
<evidence type="ECO:0000259" key="4">
    <source>
        <dbReference type="Pfam" id="PF03330"/>
    </source>
</evidence>
<dbReference type="AlphaFoldDB" id="A0A2N5TA92"/>
<keyword evidence="1 3" id="KW-0732">Signal</keyword>
<dbReference type="EMBL" id="PGCI01000664">
    <property type="protein sequence ID" value="PLW22423.1"/>
    <property type="molecule type" value="Genomic_DNA"/>
</dbReference>
<feature type="signal peptide" evidence="3">
    <location>
        <begin position="1"/>
        <end position="22"/>
    </location>
</feature>
<dbReference type="Proteomes" id="UP000235392">
    <property type="component" value="Unassembled WGS sequence"/>
</dbReference>
<feature type="region of interest" description="Disordered" evidence="2">
    <location>
        <begin position="287"/>
        <end position="368"/>
    </location>
</feature>
<evidence type="ECO:0000313" key="6">
    <source>
        <dbReference type="Proteomes" id="UP000235392"/>
    </source>
</evidence>
<comment type="caution">
    <text evidence="5">The sequence shown here is derived from an EMBL/GenBank/DDBJ whole genome shotgun (WGS) entry which is preliminary data.</text>
</comment>
<dbReference type="PANTHER" id="PTHR31836:SF25">
    <property type="entry name" value="RLPA-LIKE PROTEIN DOUBLE-PSI BETA-BARREL DOMAIN-CONTAINING PROTEIN"/>
    <property type="match status" value="1"/>
</dbReference>
<evidence type="ECO:0000256" key="1">
    <source>
        <dbReference type="ARBA" id="ARBA00022729"/>
    </source>
</evidence>
<name>A0A2N5TA92_9BASI</name>
<feature type="compositionally biased region" description="Basic and acidic residues" evidence="2">
    <location>
        <begin position="294"/>
        <end position="360"/>
    </location>
</feature>
<dbReference type="CDD" id="cd22191">
    <property type="entry name" value="DPBB_RlpA_EXP_N-like"/>
    <property type="match status" value="1"/>
</dbReference>
<dbReference type="PANTHER" id="PTHR31836">
    <property type="match status" value="1"/>
</dbReference>
<evidence type="ECO:0000313" key="5">
    <source>
        <dbReference type="EMBL" id="PLW22423.1"/>
    </source>
</evidence>
<gene>
    <name evidence="5" type="ORF">PCASD_13454</name>
</gene>
<reference evidence="5 6" key="1">
    <citation type="submission" date="2017-11" db="EMBL/GenBank/DDBJ databases">
        <title>De novo assembly and phasing of dikaryotic genomes from two isolates of Puccinia coronata f. sp. avenae, the causal agent of oat crown rust.</title>
        <authorList>
            <person name="Miller M.E."/>
            <person name="Zhang Y."/>
            <person name="Omidvar V."/>
            <person name="Sperschneider J."/>
            <person name="Schwessinger B."/>
            <person name="Raley C."/>
            <person name="Palmer J.M."/>
            <person name="Garnica D."/>
            <person name="Upadhyaya N."/>
            <person name="Rathjen J."/>
            <person name="Taylor J.M."/>
            <person name="Park R.F."/>
            <person name="Dodds P.N."/>
            <person name="Hirsch C.D."/>
            <person name="Kianian S.F."/>
            <person name="Figueroa M."/>
        </authorList>
    </citation>
    <scope>NUCLEOTIDE SEQUENCE [LARGE SCALE GENOMIC DNA]</scope>
    <source>
        <strain evidence="5">12SD80</strain>
    </source>
</reference>
<accession>A0A2N5TA92</accession>
<organism evidence="5 6">
    <name type="scientific">Puccinia coronata f. sp. avenae</name>
    <dbReference type="NCBI Taxonomy" id="200324"/>
    <lineage>
        <taxon>Eukaryota</taxon>
        <taxon>Fungi</taxon>
        <taxon>Dikarya</taxon>
        <taxon>Basidiomycota</taxon>
        <taxon>Pucciniomycotina</taxon>
        <taxon>Pucciniomycetes</taxon>
        <taxon>Pucciniales</taxon>
        <taxon>Pucciniaceae</taxon>
        <taxon>Puccinia</taxon>
    </lineage>
</organism>
<proteinExistence type="predicted"/>
<protein>
    <recommendedName>
        <fullName evidence="4">RlpA-like protein double-psi beta-barrel domain-containing protein</fullName>
    </recommendedName>
</protein>
<dbReference type="InterPro" id="IPR036908">
    <property type="entry name" value="RlpA-like_sf"/>
</dbReference>
<dbReference type="Gene3D" id="2.40.40.10">
    <property type="entry name" value="RlpA-like domain"/>
    <property type="match status" value="1"/>
</dbReference>
<dbReference type="SUPFAM" id="SSF50685">
    <property type="entry name" value="Barwin-like endoglucanases"/>
    <property type="match status" value="1"/>
</dbReference>
<evidence type="ECO:0000256" key="3">
    <source>
        <dbReference type="SAM" id="SignalP"/>
    </source>
</evidence>
<feature type="domain" description="RlpA-like protein double-psi beta-barrel" evidence="4">
    <location>
        <begin position="471"/>
        <end position="521"/>
    </location>
</feature>
<sequence>MSCRLPTFVAICLATLIITADAVLVPHSAKLHRRLTYVAQAPPANWASASLEDYQQYHFRYLALGCHQRKGQTFFDTCCHPRLKTENMKDIPLECNLDAPSMVKALYIIKASSLTGNVTAGQEGKPVFVPNGTIRALEHTVDGCNSSQVPTAEQAAHMAQISHELALWANSSQLANYTHAMNSTMNSTDFANLTQFLSLNTSGMANYTYFLPANLTRLLRSNLTLLSNVTACKPSKVSTSNHTDISKPIQAPKQEPIIETTVEAPVAPVQSATEVVDRTAQVDTQPTDVAAVKAKSDADAKSKSEADAKAKVDADAKVKADADAKAKSDAEEKAKFDAEEKAKSDAEEKAKSQAAADDKAASQAQAAADAKAKSDAQAAADAKAAADQKAAAKEQEDSKPVKSLATDISSTASNALSGLSKVFGADGAAKATYFFQEGGIGACGTANSDSTPLVALPPGLYANGAHCGKSVKIINTSNGQSVTAKVQDMCPGCPSATSLDMSTGAYDAIGSRDTGVLPIQWGFM</sequence>
<evidence type="ECO:0000256" key="2">
    <source>
        <dbReference type="SAM" id="MobiDB-lite"/>
    </source>
</evidence>
<feature type="chain" id="PRO_5014937484" description="RlpA-like protein double-psi beta-barrel domain-containing protein" evidence="3">
    <location>
        <begin position="23"/>
        <end position="524"/>
    </location>
</feature>
<dbReference type="Pfam" id="PF03330">
    <property type="entry name" value="DPBB_1"/>
    <property type="match status" value="1"/>
</dbReference>
<dbReference type="InterPro" id="IPR051477">
    <property type="entry name" value="Expansin_CellWall"/>
</dbReference>